<proteinExistence type="predicted"/>
<organism evidence="2 3">
    <name type="scientific">Mycena venus</name>
    <dbReference type="NCBI Taxonomy" id="2733690"/>
    <lineage>
        <taxon>Eukaryota</taxon>
        <taxon>Fungi</taxon>
        <taxon>Dikarya</taxon>
        <taxon>Basidiomycota</taxon>
        <taxon>Agaricomycotina</taxon>
        <taxon>Agaricomycetes</taxon>
        <taxon>Agaricomycetidae</taxon>
        <taxon>Agaricales</taxon>
        <taxon>Marasmiineae</taxon>
        <taxon>Mycenaceae</taxon>
        <taxon>Mycena</taxon>
    </lineage>
</organism>
<sequence length="138" mass="15331">MVTRPDVVPPHLMPASRPPGLTRTRTYNTRPDIDAGAYTHRLATSTPPPPLNLGSLDLVGRGTRMGMRMSGTLGGERRALTVLAERSGGAQQIQMQVRTGGGWYLSGFHISFSEFSARQHFPLDFHATHQTIYQDYYF</sequence>
<dbReference type="Proteomes" id="UP000620124">
    <property type="component" value="Unassembled WGS sequence"/>
</dbReference>
<evidence type="ECO:0000313" key="2">
    <source>
        <dbReference type="EMBL" id="KAF7342982.1"/>
    </source>
</evidence>
<evidence type="ECO:0000256" key="1">
    <source>
        <dbReference type="SAM" id="MobiDB-lite"/>
    </source>
</evidence>
<protein>
    <submittedName>
        <fullName evidence="2">Uncharacterized protein</fullName>
    </submittedName>
</protein>
<reference evidence="2" key="1">
    <citation type="submission" date="2020-05" db="EMBL/GenBank/DDBJ databases">
        <title>Mycena genomes resolve the evolution of fungal bioluminescence.</title>
        <authorList>
            <person name="Tsai I.J."/>
        </authorList>
    </citation>
    <scope>NUCLEOTIDE SEQUENCE</scope>
    <source>
        <strain evidence="2">CCC161011</strain>
    </source>
</reference>
<dbReference type="EMBL" id="JACAZI010000016">
    <property type="protein sequence ID" value="KAF7342982.1"/>
    <property type="molecule type" value="Genomic_DNA"/>
</dbReference>
<accession>A0A8H6XM69</accession>
<evidence type="ECO:0000313" key="3">
    <source>
        <dbReference type="Proteomes" id="UP000620124"/>
    </source>
</evidence>
<gene>
    <name evidence="2" type="ORF">MVEN_01728300</name>
</gene>
<comment type="caution">
    <text evidence="2">The sequence shown here is derived from an EMBL/GenBank/DDBJ whole genome shotgun (WGS) entry which is preliminary data.</text>
</comment>
<dbReference type="AlphaFoldDB" id="A0A8H6XM69"/>
<feature type="region of interest" description="Disordered" evidence="1">
    <location>
        <begin position="1"/>
        <end position="31"/>
    </location>
</feature>
<name>A0A8H6XM69_9AGAR</name>
<keyword evidence="3" id="KW-1185">Reference proteome</keyword>